<keyword evidence="11" id="KW-1185">Reference proteome</keyword>
<dbReference type="PANTHER" id="PTHR23277:SF11">
    <property type="entry name" value="NECTIN-4"/>
    <property type="match status" value="1"/>
</dbReference>
<dbReference type="SUPFAM" id="SSF48726">
    <property type="entry name" value="Immunoglobulin"/>
    <property type="match status" value="1"/>
</dbReference>
<dbReference type="InterPro" id="IPR003599">
    <property type="entry name" value="Ig_sub"/>
</dbReference>
<dbReference type="InterPro" id="IPR051427">
    <property type="entry name" value="Nectin/Nectin-like"/>
</dbReference>
<reference evidence="10 11" key="1">
    <citation type="submission" date="2019-04" db="EMBL/GenBank/DDBJ databases">
        <title>The sequence and de novo assembly of Takifugu bimaculatus genome using PacBio and Hi-C technologies.</title>
        <authorList>
            <person name="Xu P."/>
            <person name="Liu B."/>
            <person name="Zhou Z."/>
        </authorList>
    </citation>
    <scope>NUCLEOTIDE SEQUENCE [LARGE SCALE GENOMIC DNA]</scope>
    <source>
        <strain evidence="10">TB-2018</strain>
        <tissue evidence="10">Muscle</tissue>
    </source>
</reference>
<dbReference type="GO" id="GO:0007156">
    <property type="term" value="P:homophilic cell adhesion via plasma membrane adhesion molecules"/>
    <property type="evidence" value="ECO:0007669"/>
    <property type="project" value="TreeGrafter"/>
</dbReference>
<evidence type="ECO:0000256" key="4">
    <source>
        <dbReference type="ARBA" id="ARBA00023136"/>
    </source>
</evidence>
<keyword evidence="2 8" id="KW-0732">Signal</keyword>
<evidence type="ECO:0000313" key="10">
    <source>
        <dbReference type="EMBL" id="TNN02835.1"/>
    </source>
</evidence>
<evidence type="ECO:0000259" key="9">
    <source>
        <dbReference type="PROSITE" id="PS50835"/>
    </source>
</evidence>
<keyword evidence="5" id="KW-1015">Disulfide bond</keyword>
<comment type="caution">
    <text evidence="10">The sequence shown here is derived from an EMBL/GenBank/DDBJ whole genome shotgun (WGS) entry which is preliminary data.</text>
</comment>
<dbReference type="PROSITE" id="PS50835">
    <property type="entry name" value="IG_LIKE"/>
    <property type="match status" value="1"/>
</dbReference>
<dbReference type="GO" id="GO:0016020">
    <property type="term" value="C:membrane"/>
    <property type="evidence" value="ECO:0007669"/>
    <property type="project" value="UniProtKB-SubCell"/>
</dbReference>
<evidence type="ECO:0000256" key="8">
    <source>
        <dbReference type="SAM" id="SignalP"/>
    </source>
</evidence>
<dbReference type="GO" id="GO:0005912">
    <property type="term" value="C:adherens junction"/>
    <property type="evidence" value="ECO:0007669"/>
    <property type="project" value="TreeGrafter"/>
</dbReference>
<evidence type="ECO:0000256" key="5">
    <source>
        <dbReference type="ARBA" id="ARBA00023157"/>
    </source>
</evidence>
<dbReference type="AlphaFoldDB" id="A0A4Z2CFA4"/>
<keyword evidence="4 7" id="KW-0472">Membrane</keyword>
<dbReference type="InterPro" id="IPR036179">
    <property type="entry name" value="Ig-like_dom_sf"/>
</dbReference>
<dbReference type="Proteomes" id="UP000516260">
    <property type="component" value="Chromosome 10"/>
</dbReference>
<evidence type="ECO:0000256" key="3">
    <source>
        <dbReference type="ARBA" id="ARBA00022737"/>
    </source>
</evidence>
<keyword evidence="7" id="KW-0812">Transmembrane</keyword>
<feature type="transmembrane region" description="Helical" evidence="7">
    <location>
        <begin position="163"/>
        <end position="184"/>
    </location>
</feature>
<feature type="signal peptide" evidence="8">
    <location>
        <begin position="1"/>
        <end position="43"/>
    </location>
</feature>
<evidence type="ECO:0000256" key="2">
    <source>
        <dbReference type="ARBA" id="ARBA00022729"/>
    </source>
</evidence>
<name>A0A4Z2CFA4_9TELE</name>
<dbReference type="InterPro" id="IPR007110">
    <property type="entry name" value="Ig-like_dom"/>
</dbReference>
<protein>
    <recommendedName>
        <fullName evidence="9">Ig-like domain-containing protein</fullName>
    </recommendedName>
</protein>
<evidence type="ECO:0000256" key="1">
    <source>
        <dbReference type="ARBA" id="ARBA00004370"/>
    </source>
</evidence>
<accession>A0A4Z2CFA4</accession>
<dbReference type="Gene3D" id="2.60.40.10">
    <property type="entry name" value="Immunoglobulins"/>
    <property type="match status" value="1"/>
</dbReference>
<gene>
    <name evidence="10" type="ORF">fugu_010322</name>
</gene>
<feature type="chain" id="PRO_5021261749" description="Ig-like domain-containing protein" evidence="8">
    <location>
        <begin position="44"/>
        <end position="290"/>
    </location>
</feature>
<organism evidence="10 11">
    <name type="scientific">Takifugu bimaculatus</name>
    <dbReference type="NCBI Taxonomy" id="433685"/>
    <lineage>
        <taxon>Eukaryota</taxon>
        <taxon>Metazoa</taxon>
        <taxon>Chordata</taxon>
        <taxon>Craniata</taxon>
        <taxon>Vertebrata</taxon>
        <taxon>Euteleostomi</taxon>
        <taxon>Actinopterygii</taxon>
        <taxon>Neopterygii</taxon>
        <taxon>Teleostei</taxon>
        <taxon>Neoteleostei</taxon>
        <taxon>Acanthomorphata</taxon>
        <taxon>Eupercaria</taxon>
        <taxon>Tetraodontiformes</taxon>
        <taxon>Tetradontoidea</taxon>
        <taxon>Tetraodontidae</taxon>
        <taxon>Takifugu</taxon>
    </lineage>
</organism>
<proteinExistence type="predicted"/>
<evidence type="ECO:0000313" key="11">
    <source>
        <dbReference type="Proteomes" id="UP000516260"/>
    </source>
</evidence>
<dbReference type="GO" id="GO:0007157">
    <property type="term" value="P:heterophilic cell-cell adhesion via plasma membrane cell adhesion molecules"/>
    <property type="evidence" value="ECO:0007669"/>
    <property type="project" value="TreeGrafter"/>
</dbReference>
<sequence length="290" mass="32722">MILIMLLTASPFSLLQVCVERTRRRPLMLLNLMYISLLPVSPAQRIVSPAVVTGYLRQNVSLPCKFIPGPTNDQITQVQWGFKENEWNETIILVSNQELGIKIHDTFLKDKVAIKEQALIISHLEERDAGAYTCKISAFPGGSFGASIQLLVEEQLLLSSAEVSAIVIAVLLLLLMATVVYFMFFRRLESFSQVAASMSIHVDQQQFPLRTWFILTSRSNGLQMLHRPPVTNVPTRQLPRTSHTPRFWFCSSNPTLINLFQNKEYPLVTGLITWSVLMCSCGPKKLRAAM</sequence>
<feature type="domain" description="Ig-like" evidence="9">
    <location>
        <begin position="42"/>
        <end position="153"/>
    </location>
</feature>
<keyword evidence="6" id="KW-0325">Glycoprotein</keyword>
<dbReference type="InterPro" id="IPR013783">
    <property type="entry name" value="Ig-like_fold"/>
</dbReference>
<dbReference type="Pfam" id="PF07686">
    <property type="entry name" value="V-set"/>
    <property type="match status" value="1"/>
</dbReference>
<comment type="subcellular location">
    <subcellularLocation>
        <location evidence="1">Membrane</location>
    </subcellularLocation>
</comment>
<keyword evidence="3" id="KW-0677">Repeat</keyword>
<dbReference type="SMART" id="SM00409">
    <property type="entry name" value="IG"/>
    <property type="match status" value="1"/>
</dbReference>
<evidence type="ECO:0000256" key="7">
    <source>
        <dbReference type="SAM" id="Phobius"/>
    </source>
</evidence>
<dbReference type="EMBL" id="SWLE01000002">
    <property type="protein sequence ID" value="TNN02835.1"/>
    <property type="molecule type" value="Genomic_DNA"/>
</dbReference>
<evidence type="ECO:0000256" key="6">
    <source>
        <dbReference type="ARBA" id="ARBA00023180"/>
    </source>
</evidence>
<dbReference type="InterPro" id="IPR013106">
    <property type="entry name" value="Ig_V-set"/>
</dbReference>
<keyword evidence="7" id="KW-1133">Transmembrane helix</keyword>
<dbReference type="PANTHER" id="PTHR23277">
    <property type="entry name" value="NECTIN-RELATED"/>
    <property type="match status" value="1"/>
</dbReference>